<dbReference type="Gene3D" id="3.40.50.1820">
    <property type="entry name" value="alpha/beta hydrolase"/>
    <property type="match status" value="1"/>
</dbReference>
<accession>A0A1A3N365</accession>
<dbReference type="EMBL" id="LZLQ01000068">
    <property type="protein sequence ID" value="OBK16241.1"/>
    <property type="molecule type" value="Genomic_DNA"/>
</dbReference>
<keyword evidence="2" id="KW-1185">Reference proteome</keyword>
<reference evidence="1 2" key="1">
    <citation type="submission" date="2016-06" db="EMBL/GenBank/DDBJ databases">
        <authorList>
            <person name="Kjaerup R.B."/>
            <person name="Dalgaard T.S."/>
            <person name="Juul-Madsen H.R."/>
        </authorList>
    </citation>
    <scope>NUCLEOTIDE SEQUENCE [LARGE SCALE GENOMIC DNA]</scope>
    <source>
        <strain evidence="1 2">1245139.5</strain>
    </source>
</reference>
<name>A0A1A3N365_MYCAS</name>
<dbReference type="Proteomes" id="UP000093629">
    <property type="component" value="Unassembled WGS sequence"/>
</dbReference>
<evidence type="ECO:0000313" key="1">
    <source>
        <dbReference type="EMBL" id="OBK16241.1"/>
    </source>
</evidence>
<dbReference type="OrthoDB" id="4371333at2"/>
<dbReference type="SUPFAM" id="SSF53474">
    <property type="entry name" value="alpha/beta-Hydrolases"/>
    <property type="match status" value="1"/>
</dbReference>
<comment type="caution">
    <text evidence="1">The sequence shown here is derived from an EMBL/GenBank/DDBJ whole genome shotgun (WGS) entry which is preliminary data.</text>
</comment>
<dbReference type="RefSeq" id="WP_065158602.1">
    <property type="nucleotide sequence ID" value="NZ_LZLQ01000068.1"/>
</dbReference>
<evidence type="ECO:0008006" key="3">
    <source>
        <dbReference type="Google" id="ProtNLM"/>
    </source>
</evidence>
<protein>
    <recommendedName>
        <fullName evidence="3">AB hydrolase-1 domain-containing protein</fullName>
    </recommendedName>
</protein>
<dbReference type="AlphaFoldDB" id="A0A1A3N365"/>
<organism evidence="1 2">
    <name type="scientific">Mycobacterium asiaticum</name>
    <dbReference type="NCBI Taxonomy" id="1790"/>
    <lineage>
        <taxon>Bacteria</taxon>
        <taxon>Bacillati</taxon>
        <taxon>Actinomycetota</taxon>
        <taxon>Actinomycetes</taxon>
        <taxon>Mycobacteriales</taxon>
        <taxon>Mycobacteriaceae</taxon>
        <taxon>Mycobacterium</taxon>
    </lineage>
</organism>
<dbReference type="InterPro" id="IPR029058">
    <property type="entry name" value="AB_hydrolase_fold"/>
</dbReference>
<gene>
    <name evidence="1" type="ORF">A5636_03880</name>
</gene>
<sequence>MAVDLRGVTTVLLPGTGSDDDYVRRAFSGPLSGVGAVLSTPAPQPGRLIDGYRTALDEAARRGPVAVGGVSIGAAVAASWALNHPEQTVAVLAALPAWTGDSSAAPAAHAARYTAAQLRRDGLEATTAQMRASSPPWLADELARSWWAQWPQLPDAMEEAASYLAPSGAELARLVPPLGVAAAVDDPIHPLQVGVDWVRAAPRAALHTVTLAEIGANTAALGAACLAALAEAALTAPRLRPTRD</sequence>
<proteinExistence type="predicted"/>
<evidence type="ECO:0000313" key="2">
    <source>
        <dbReference type="Proteomes" id="UP000093629"/>
    </source>
</evidence>